<dbReference type="PANTHER" id="PTHR44390">
    <property type="entry name" value="CENTROSOMAL PROTEIN OF 41 KDA"/>
    <property type="match status" value="1"/>
</dbReference>
<keyword evidence="5" id="KW-0970">Cilium biogenesis/degradation</keyword>
<evidence type="ECO:0000313" key="14">
    <source>
        <dbReference type="Proteomes" id="UP000019132"/>
    </source>
</evidence>
<proteinExistence type="inferred from homology"/>
<evidence type="ECO:0000256" key="6">
    <source>
        <dbReference type="ARBA" id="ARBA00022927"/>
    </source>
</evidence>
<dbReference type="InterPro" id="IPR051889">
    <property type="entry name" value="CEP41"/>
</dbReference>
<reference evidence="13" key="3">
    <citation type="submission" date="2015-02" db="UniProtKB">
        <authorList>
            <consortium name="EnsemblProtists"/>
        </authorList>
    </citation>
    <scope>IDENTIFICATION</scope>
    <source>
        <strain evidence="13">DAOM BR144</strain>
    </source>
</reference>
<evidence type="ECO:0000256" key="10">
    <source>
        <dbReference type="ARBA" id="ARBA00038465"/>
    </source>
</evidence>
<dbReference type="SUPFAM" id="SSF52821">
    <property type="entry name" value="Rhodanese/Cell cycle control phosphatase"/>
    <property type="match status" value="1"/>
</dbReference>
<dbReference type="AlphaFoldDB" id="K3WIU3"/>
<evidence type="ECO:0000313" key="13">
    <source>
        <dbReference type="EnsemblProtists" id="PYU1_T004885"/>
    </source>
</evidence>
<keyword evidence="3" id="KW-0813">Transport</keyword>
<organism evidence="13 14">
    <name type="scientific">Globisporangium ultimum (strain ATCC 200006 / CBS 805.95 / DAOM BR144)</name>
    <name type="common">Pythium ultimum</name>
    <dbReference type="NCBI Taxonomy" id="431595"/>
    <lineage>
        <taxon>Eukaryota</taxon>
        <taxon>Sar</taxon>
        <taxon>Stramenopiles</taxon>
        <taxon>Oomycota</taxon>
        <taxon>Peronosporomycetes</taxon>
        <taxon>Pythiales</taxon>
        <taxon>Pythiaceae</taxon>
        <taxon>Globisporangium</taxon>
    </lineage>
</organism>
<keyword evidence="9" id="KW-0966">Cell projection</keyword>
<dbReference type="CDD" id="cd00158">
    <property type="entry name" value="RHOD"/>
    <property type="match status" value="1"/>
</dbReference>
<dbReference type="Pfam" id="PF00581">
    <property type="entry name" value="Rhodanese"/>
    <property type="match status" value="1"/>
</dbReference>
<evidence type="ECO:0000256" key="4">
    <source>
        <dbReference type="ARBA" id="ARBA00022490"/>
    </source>
</evidence>
<dbReference type="InParanoid" id="K3WIU3"/>
<evidence type="ECO:0000256" key="5">
    <source>
        <dbReference type="ARBA" id="ARBA00022794"/>
    </source>
</evidence>
<dbReference type="GO" id="GO:0015031">
    <property type="term" value="P:protein transport"/>
    <property type="evidence" value="ECO:0007669"/>
    <property type="project" value="UniProtKB-KW"/>
</dbReference>
<evidence type="ECO:0000256" key="3">
    <source>
        <dbReference type="ARBA" id="ARBA00022448"/>
    </source>
</evidence>
<protein>
    <recommendedName>
        <fullName evidence="12">Rhodanese domain-containing protein</fullName>
    </recommendedName>
</protein>
<evidence type="ECO:0000256" key="9">
    <source>
        <dbReference type="ARBA" id="ARBA00023273"/>
    </source>
</evidence>
<comment type="similarity">
    <text evidence="10">Belongs to the CEP41 family.</text>
</comment>
<dbReference type="VEuPathDB" id="FungiDB:PYU1_G004874"/>
<keyword evidence="7" id="KW-0969">Cilium</keyword>
<keyword evidence="4" id="KW-0963">Cytoplasm</keyword>
<evidence type="ECO:0000256" key="2">
    <source>
        <dbReference type="ARBA" id="ARBA00004300"/>
    </source>
</evidence>
<dbReference type="OMA" id="EECHIIT"/>
<accession>K3WIU3</accession>
<sequence>MHRAKPKTPLSVMEKRIPQNSKYKNLQSKIDTGATVNKVRLISTKEFLKRRDETFRRVTCACLAELFNEYEDGGGDSAGGQPEMVARMVKKDDGKFVMERVPAEDNQSSAGGPRIVSYNAEEQEEYDPPYLILDTRTKEEFAANRIHRAKSFPASYLCRDMLLPEMHRFKNQESKLIILYDLDEKTVPQTAHTLVQRGFDNIYVLTGGLIDYADAYPDHIEGIPLPKKPVDPSKKPTRDVYKGSSGLSTTGPKSVKSVSTRKKDSTSDASSVSSSLSVAETVISKAVARKARVTGAANYR</sequence>
<dbReference type="PROSITE" id="PS50206">
    <property type="entry name" value="RHODANESE_3"/>
    <property type="match status" value="1"/>
</dbReference>
<name>K3WIU3_GLOUD</name>
<keyword evidence="6" id="KW-0653">Protein transport</keyword>
<dbReference type="InterPro" id="IPR036873">
    <property type="entry name" value="Rhodanese-like_dom_sf"/>
</dbReference>
<dbReference type="Proteomes" id="UP000019132">
    <property type="component" value="Unassembled WGS sequence"/>
</dbReference>
<dbReference type="HOGENOM" id="CLU_063572_0_0_1"/>
<evidence type="ECO:0000259" key="12">
    <source>
        <dbReference type="PROSITE" id="PS50206"/>
    </source>
</evidence>
<comment type="subcellular location">
    <subcellularLocation>
        <location evidence="1">Cytoplasm</location>
        <location evidence="1">Cytoskeleton</location>
        <location evidence="1">Cilium basal body</location>
    </subcellularLocation>
    <subcellularLocation>
        <location evidence="2">Cytoplasm</location>
        <location evidence="2">Cytoskeleton</location>
        <location evidence="2">Microtubule organizing center</location>
        <location evidence="2">Centrosome</location>
    </subcellularLocation>
</comment>
<dbReference type="GO" id="GO:0036064">
    <property type="term" value="C:ciliary basal body"/>
    <property type="evidence" value="ECO:0007669"/>
    <property type="project" value="TreeGrafter"/>
</dbReference>
<reference evidence="14" key="2">
    <citation type="submission" date="2010-04" db="EMBL/GenBank/DDBJ databases">
        <authorList>
            <person name="Buell R."/>
            <person name="Hamilton J."/>
            <person name="Hostetler J."/>
        </authorList>
    </citation>
    <scope>NUCLEOTIDE SEQUENCE [LARGE SCALE GENOMIC DNA]</scope>
    <source>
        <strain evidence="14">DAOM:BR144</strain>
    </source>
</reference>
<evidence type="ECO:0000256" key="8">
    <source>
        <dbReference type="ARBA" id="ARBA00023212"/>
    </source>
</evidence>
<feature type="domain" description="Rhodanese" evidence="12">
    <location>
        <begin position="126"/>
        <end position="221"/>
    </location>
</feature>
<reference evidence="14" key="1">
    <citation type="journal article" date="2010" name="Genome Biol.">
        <title>Genome sequence of the necrotrophic plant pathogen Pythium ultimum reveals original pathogenicity mechanisms and effector repertoire.</title>
        <authorList>
            <person name="Levesque C.A."/>
            <person name="Brouwer H."/>
            <person name="Cano L."/>
            <person name="Hamilton J.P."/>
            <person name="Holt C."/>
            <person name="Huitema E."/>
            <person name="Raffaele S."/>
            <person name="Robideau G.P."/>
            <person name="Thines M."/>
            <person name="Win J."/>
            <person name="Zerillo M.M."/>
            <person name="Beakes G.W."/>
            <person name="Boore J.L."/>
            <person name="Busam D."/>
            <person name="Dumas B."/>
            <person name="Ferriera S."/>
            <person name="Fuerstenberg S.I."/>
            <person name="Gachon C.M."/>
            <person name="Gaulin E."/>
            <person name="Govers F."/>
            <person name="Grenville-Briggs L."/>
            <person name="Horner N."/>
            <person name="Hostetler J."/>
            <person name="Jiang R.H."/>
            <person name="Johnson J."/>
            <person name="Krajaejun T."/>
            <person name="Lin H."/>
            <person name="Meijer H.J."/>
            <person name="Moore B."/>
            <person name="Morris P."/>
            <person name="Phuntmart V."/>
            <person name="Puiu D."/>
            <person name="Shetty J."/>
            <person name="Stajich J.E."/>
            <person name="Tripathy S."/>
            <person name="Wawra S."/>
            <person name="van West P."/>
            <person name="Whitty B.R."/>
            <person name="Coutinho P.M."/>
            <person name="Henrissat B."/>
            <person name="Martin F."/>
            <person name="Thomas P.D."/>
            <person name="Tyler B.M."/>
            <person name="De Vries R.P."/>
            <person name="Kamoun S."/>
            <person name="Yandell M."/>
            <person name="Tisserat N."/>
            <person name="Buell C.R."/>
        </authorList>
    </citation>
    <scope>NUCLEOTIDE SEQUENCE</scope>
    <source>
        <strain evidence="14">DAOM:BR144</strain>
    </source>
</reference>
<dbReference type="PANTHER" id="PTHR44390:SF1">
    <property type="entry name" value="CENTROSOMAL PROTEIN OF 41 KDA"/>
    <property type="match status" value="1"/>
</dbReference>
<feature type="region of interest" description="Disordered" evidence="11">
    <location>
        <begin position="223"/>
        <end position="278"/>
    </location>
</feature>
<feature type="compositionally biased region" description="Low complexity" evidence="11">
    <location>
        <begin position="267"/>
        <end position="278"/>
    </location>
</feature>
<dbReference type="GO" id="GO:0005813">
    <property type="term" value="C:centrosome"/>
    <property type="evidence" value="ECO:0007669"/>
    <property type="project" value="UniProtKB-SubCell"/>
</dbReference>
<dbReference type="EnsemblProtists" id="PYU1_T004885">
    <property type="protein sequence ID" value="PYU1_T004885"/>
    <property type="gene ID" value="PYU1_G004874"/>
</dbReference>
<keyword evidence="14" id="KW-1185">Reference proteome</keyword>
<dbReference type="InterPro" id="IPR001763">
    <property type="entry name" value="Rhodanese-like_dom"/>
</dbReference>
<evidence type="ECO:0000256" key="7">
    <source>
        <dbReference type="ARBA" id="ARBA00023069"/>
    </source>
</evidence>
<keyword evidence="8" id="KW-0206">Cytoskeleton</keyword>
<evidence type="ECO:0000256" key="11">
    <source>
        <dbReference type="SAM" id="MobiDB-lite"/>
    </source>
</evidence>
<dbReference type="SMART" id="SM00450">
    <property type="entry name" value="RHOD"/>
    <property type="match status" value="1"/>
</dbReference>
<dbReference type="STRING" id="431595.K3WIU3"/>
<dbReference type="GO" id="GO:0060271">
    <property type="term" value="P:cilium assembly"/>
    <property type="evidence" value="ECO:0007669"/>
    <property type="project" value="TreeGrafter"/>
</dbReference>
<evidence type="ECO:0000256" key="1">
    <source>
        <dbReference type="ARBA" id="ARBA00004120"/>
    </source>
</evidence>
<dbReference type="eggNOG" id="ENOG502QR8A">
    <property type="taxonomic scope" value="Eukaryota"/>
</dbReference>
<feature type="compositionally biased region" description="Basic and acidic residues" evidence="11">
    <location>
        <begin position="228"/>
        <end position="241"/>
    </location>
</feature>
<dbReference type="Gene3D" id="3.40.250.10">
    <property type="entry name" value="Rhodanese-like domain"/>
    <property type="match status" value="1"/>
</dbReference>
<feature type="compositionally biased region" description="Polar residues" evidence="11">
    <location>
        <begin position="245"/>
        <end position="258"/>
    </location>
</feature>
<dbReference type="EMBL" id="GL376564">
    <property type="status" value="NOT_ANNOTATED_CDS"/>
    <property type="molecule type" value="Genomic_DNA"/>
</dbReference>